<feature type="transmembrane region" description="Helical" evidence="9">
    <location>
        <begin position="216"/>
        <end position="242"/>
    </location>
</feature>
<keyword evidence="2" id="KW-0328">Glycosyltransferase</keyword>
<name>A0A543IPD7_9ACTN</name>
<keyword evidence="3" id="KW-0808">Transferase</keyword>
<comment type="caution">
    <text evidence="10">The sequence shown here is derived from an EMBL/GenBank/DDBJ whole genome shotgun (WGS) entry which is preliminary data.</text>
</comment>
<dbReference type="OrthoDB" id="5242303at2"/>
<evidence type="ECO:0000256" key="8">
    <source>
        <dbReference type="SAM" id="MobiDB-lite"/>
    </source>
</evidence>
<protein>
    <recommendedName>
        <fullName evidence="12">DUF2029 domain-containing protein</fullName>
    </recommendedName>
</protein>
<dbReference type="GO" id="GO:0016020">
    <property type="term" value="C:membrane"/>
    <property type="evidence" value="ECO:0007669"/>
    <property type="project" value="UniProtKB-SubCell"/>
</dbReference>
<feature type="transmembrane region" description="Helical" evidence="9">
    <location>
        <begin position="89"/>
        <end position="107"/>
    </location>
</feature>
<keyword evidence="11" id="KW-1185">Reference proteome</keyword>
<comment type="similarity">
    <text evidence="7">Belongs to the MptA/B family.</text>
</comment>
<dbReference type="Proteomes" id="UP000319213">
    <property type="component" value="Unassembled WGS sequence"/>
</dbReference>
<feature type="transmembrane region" description="Helical" evidence="9">
    <location>
        <begin position="55"/>
        <end position="77"/>
    </location>
</feature>
<dbReference type="AlphaFoldDB" id="A0A543IPD7"/>
<dbReference type="InterPro" id="IPR049829">
    <property type="entry name" value="MptA/B-like"/>
</dbReference>
<evidence type="ECO:0000313" key="10">
    <source>
        <dbReference type="EMBL" id="TQM72447.1"/>
    </source>
</evidence>
<dbReference type="EMBL" id="VFPQ01000002">
    <property type="protein sequence ID" value="TQM72447.1"/>
    <property type="molecule type" value="Genomic_DNA"/>
</dbReference>
<gene>
    <name evidence="10" type="ORF">FHX40_4587</name>
</gene>
<keyword evidence="4 9" id="KW-0812">Transmembrane</keyword>
<keyword evidence="6 9" id="KW-0472">Membrane</keyword>
<organism evidence="10 11">
    <name type="scientific">Thermopolyspora flexuosa</name>
    <dbReference type="NCBI Taxonomy" id="103836"/>
    <lineage>
        <taxon>Bacteria</taxon>
        <taxon>Bacillati</taxon>
        <taxon>Actinomycetota</taxon>
        <taxon>Actinomycetes</taxon>
        <taxon>Streptosporangiales</taxon>
        <taxon>Streptosporangiaceae</taxon>
        <taxon>Thermopolyspora</taxon>
    </lineage>
</organism>
<dbReference type="Pfam" id="PF26314">
    <property type="entry name" value="MptA_B_family"/>
    <property type="match status" value="1"/>
</dbReference>
<evidence type="ECO:0000256" key="5">
    <source>
        <dbReference type="ARBA" id="ARBA00022989"/>
    </source>
</evidence>
<comment type="subcellular location">
    <subcellularLocation>
        <location evidence="1">Membrane</location>
        <topology evidence="1">Multi-pass membrane protein</topology>
    </subcellularLocation>
</comment>
<feature type="transmembrane region" description="Helical" evidence="9">
    <location>
        <begin position="7"/>
        <end position="27"/>
    </location>
</feature>
<accession>A0A543IPD7</accession>
<evidence type="ECO:0000256" key="2">
    <source>
        <dbReference type="ARBA" id="ARBA00022676"/>
    </source>
</evidence>
<evidence type="ECO:0000256" key="7">
    <source>
        <dbReference type="ARBA" id="ARBA00043987"/>
    </source>
</evidence>
<feature type="transmembrane region" description="Helical" evidence="9">
    <location>
        <begin position="254"/>
        <end position="277"/>
    </location>
</feature>
<feature type="region of interest" description="Disordered" evidence="8">
    <location>
        <begin position="291"/>
        <end position="347"/>
    </location>
</feature>
<feature type="transmembrane region" description="Helical" evidence="9">
    <location>
        <begin position="446"/>
        <end position="466"/>
    </location>
</feature>
<proteinExistence type="inferred from homology"/>
<dbReference type="RefSeq" id="WP_142262008.1">
    <property type="nucleotide sequence ID" value="NZ_BMPV01000002.1"/>
</dbReference>
<feature type="transmembrane region" description="Helical" evidence="9">
    <location>
        <begin position="473"/>
        <end position="503"/>
    </location>
</feature>
<evidence type="ECO:0000256" key="6">
    <source>
        <dbReference type="ARBA" id="ARBA00023136"/>
    </source>
</evidence>
<feature type="transmembrane region" description="Helical" evidence="9">
    <location>
        <begin position="175"/>
        <end position="195"/>
    </location>
</feature>
<feature type="transmembrane region" description="Helical" evidence="9">
    <location>
        <begin position="413"/>
        <end position="434"/>
    </location>
</feature>
<dbReference type="GO" id="GO:0016757">
    <property type="term" value="F:glycosyltransferase activity"/>
    <property type="evidence" value="ECO:0007669"/>
    <property type="project" value="UniProtKB-KW"/>
</dbReference>
<keyword evidence="5 9" id="KW-1133">Transmembrane helix</keyword>
<feature type="compositionally biased region" description="Low complexity" evidence="8">
    <location>
        <begin position="299"/>
        <end position="322"/>
    </location>
</feature>
<feature type="transmembrane region" description="Helical" evidence="9">
    <location>
        <begin position="523"/>
        <end position="540"/>
    </location>
</feature>
<evidence type="ECO:0008006" key="12">
    <source>
        <dbReference type="Google" id="ProtNLM"/>
    </source>
</evidence>
<feature type="transmembrane region" description="Helical" evidence="9">
    <location>
        <begin position="355"/>
        <end position="378"/>
    </location>
</feature>
<evidence type="ECO:0000256" key="1">
    <source>
        <dbReference type="ARBA" id="ARBA00004141"/>
    </source>
</evidence>
<sequence length="551" mass="55558">MRTRALPYLAVTGLTAGIALTILIGLLGPSAMVPHLAGTPGQPPYSLGLGPGPHLAIALGAAALVFGALGLAAGLAALARGWSPDPRRLLLAGCLAAVVLAFLPPSGSADHLNYAAYGRIAALGLDPYQATPAGLPADPVAAAVEEWRDTPSVYGPAATAVQFAASLIGGTSVRLTVFAMELVNAAAFVAVAVLLHRYAAPAGRARAALLWAANPLVIYHLAAGMHVDTLAVACMVAALVAGGPAWPAASPYRLAGAGALLGLGVAVKVNAGLAALGPAWALRPWRRDPATAGTGDRVAAPIGPRGREAGGAAAVPAAETAPAGGGRVDEPAGTGEPRPGQARAGQGGPWRVGRLAVVAGVAVAVAGAGYLLAGPYVLDQVSRATEMVSLATPWALVKGWLQALFGPGGYRSWIRAGSLALLVLLAVLLARALREPYRLTGTGGDPAPGAAAVVVAAWLVAAPYALPWYDGLLFALLAMVPATALDGFAVARLAVLSLGYLPARQAGRPEDLEWLVTGVRATVVPWILLALTVALAGWAWRAGSRARTRRG</sequence>
<evidence type="ECO:0000256" key="9">
    <source>
        <dbReference type="SAM" id="Phobius"/>
    </source>
</evidence>
<feature type="transmembrane region" description="Helical" evidence="9">
    <location>
        <begin position="384"/>
        <end position="401"/>
    </location>
</feature>
<evidence type="ECO:0000256" key="3">
    <source>
        <dbReference type="ARBA" id="ARBA00022679"/>
    </source>
</evidence>
<evidence type="ECO:0000256" key="4">
    <source>
        <dbReference type="ARBA" id="ARBA00022692"/>
    </source>
</evidence>
<evidence type="ECO:0000313" key="11">
    <source>
        <dbReference type="Proteomes" id="UP000319213"/>
    </source>
</evidence>
<reference evidence="10 11" key="1">
    <citation type="submission" date="2019-06" db="EMBL/GenBank/DDBJ databases">
        <title>Sequencing the genomes of 1000 actinobacteria strains.</title>
        <authorList>
            <person name="Klenk H.-P."/>
        </authorList>
    </citation>
    <scope>NUCLEOTIDE SEQUENCE [LARGE SCALE GENOMIC DNA]</scope>
    <source>
        <strain evidence="10 11">DSM 43186</strain>
    </source>
</reference>
<dbReference type="NCBIfam" id="NF038066">
    <property type="entry name" value="MptB"/>
    <property type="match status" value="1"/>
</dbReference>